<organism evidence="1 2">
    <name type="scientific">Candidatus Roizmanbacteria bacterium RIFCSPLOWO2_01_FULL_37_16</name>
    <dbReference type="NCBI Taxonomy" id="1802058"/>
    <lineage>
        <taxon>Bacteria</taxon>
        <taxon>Candidatus Roizmaniibacteriota</taxon>
    </lineage>
</organism>
<evidence type="ECO:0000313" key="1">
    <source>
        <dbReference type="EMBL" id="OGK45567.1"/>
    </source>
</evidence>
<reference evidence="1 2" key="1">
    <citation type="journal article" date="2016" name="Nat. Commun.">
        <title>Thousands of microbial genomes shed light on interconnected biogeochemical processes in an aquifer system.</title>
        <authorList>
            <person name="Anantharaman K."/>
            <person name="Brown C.T."/>
            <person name="Hug L.A."/>
            <person name="Sharon I."/>
            <person name="Castelle C.J."/>
            <person name="Probst A.J."/>
            <person name="Thomas B.C."/>
            <person name="Singh A."/>
            <person name="Wilkins M.J."/>
            <person name="Karaoz U."/>
            <person name="Brodie E.L."/>
            <person name="Williams K.H."/>
            <person name="Hubbard S.S."/>
            <person name="Banfield J.F."/>
        </authorList>
    </citation>
    <scope>NUCLEOTIDE SEQUENCE [LARGE SCALE GENOMIC DNA]</scope>
</reference>
<dbReference type="AlphaFoldDB" id="A0A1F7IQC6"/>
<dbReference type="Proteomes" id="UP000178040">
    <property type="component" value="Unassembled WGS sequence"/>
</dbReference>
<gene>
    <name evidence="1" type="ORF">A3B40_01190</name>
</gene>
<proteinExistence type="predicted"/>
<evidence type="ECO:0000313" key="2">
    <source>
        <dbReference type="Proteomes" id="UP000178040"/>
    </source>
</evidence>
<comment type="caution">
    <text evidence="1">The sequence shown here is derived from an EMBL/GenBank/DDBJ whole genome shotgun (WGS) entry which is preliminary data.</text>
</comment>
<dbReference type="EMBL" id="MGAI01000005">
    <property type="protein sequence ID" value="OGK45567.1"/>
    <property type="molecule type" value="Genomic_DNA"/>
</dbReference>
<accession>A0A1F7IQC6</accession>
<sequence>MSEIGKLYRPFQEMDILQEEDRSRLIKSGLLVMTARAFRRLGFNAIPDIGGADENAKRFFITTYLEGNKNLGLLIAPGQAQSLDVGYSIVLSGGDVDDCQPVLMESAYEELGTLKSLLEPIAYINKAELEFVLRSKYKRESLSIFMPFGRSGNFYTHGYEFVGLLLSSDWQGISQGTTNVERSIKLLVNEN</sequence>
<name>A0A1F7IQC6_9BACT</name>
<protein>
    <submittedName>
        <fullName evidence="1">Uncharacterized protein</fullName>
    </submittedName>
</protein>